<organism evidence="5 6">
    <name type="scientific">Rhodanobacter caeni</name>
    <dbReference type="NCBI Taxonomy" id="657654"/>
    <lineage>
        <taxon>Bacteria</taxon>
        <taxon>Pseudomonadati</taxon>
        <taxon>Pseudomonadota</taxon>
        <taxon>Gammaproteobacteria</taxon>
        <taxon>Lysobacterales</taxon>
        <taxon>Rhodanobacteraceae</taxon>
        <taxon>Rhodanobacter</taxon>
    </lineage>
</organism>
<evidence type="ECO:0000259" key="4">
    <source>
        <dbReference type="PROSITE" id="PS50887"/>
    </source>
</evidence>
<keyword evidence="3" id="KW-0472">Membrane</keyword>
<feature type="transmembrane region" description="Helical" evidence="3">
    <location>
        <begin position="274"/>
        <end position="293"/>
    </location>
</feature>
<dbReference type="InterPro" id="IPR043128">
    <property type="entry name" value="Rev_trsase/Diguanyl_cyclase"/>
</dbReference>
<dbReference type="InterPro" id="IPR050469">
    <property type="entry name" value="Diguanylate_Cyclase"/>
</dbReference>
<dbReference type="SMART" id="SM00267">
    <property type="entry name" value="GGDEF"/>
    <property type="match status" value="1"/>
</dbReference>
<feature type="transmembrane region" description="Helical" evidence="3">
    <location>
        <begin position="176"/>
        <end position="201"/>
    </location>
</feature>
<feature type="domain" description="GGDEF" evidence="4">
    <location>
        <begin position="429"/>
        <end position="561"/>
    </location>
</feature>
<dbReference type="Pfam" id="PF07695">
    <property type="entry name" value="7TMR-DISM_7TM"/>
    <property type="match status" value="1"/>
</dbReference>
<proteinExistence type="predicted"/>
<feature type="transmembrane region" description="Helical" evidence="3">
    <location>
        <begin position="242"/>
        <end position="262"/>
    </location>
</feature>
<dbReference type="InterPro" id="IPR029787">
    <property type="entry name" value="Nucleotide_cyclase"/>
</dbReference>
<comment type="catalytic activity">
    <reaction evidence="2">
        <text>2 GTP = 3',3'-c-di-GMP + 2 diphosphate</text>
        <dbReference type="Rhea" id="RHEA:24898"/>
        <dbReference type="ChEBI" id="CHEBI:33019"/>
        <dbReference type="ChEBI" id="CHEBI:37565"/>
        <dbReference type="ChEBI" id="CHEBI:58805"/>
        <dbReference type="EC" id="2.7.7.65"/>
    </reaction>
</comment>
<dbReference type="Proteomes" id="UP001500657">
    <property type="component" value="Unassembled WGS sequence"/>
</dbReference>
<gene>
    <name evidence="5" type="ORF">GCM10009126_07310</name>
</gene>
<dbReference type="SUPFAM" id="SSF55073">
    <property type="entry name" value="Nucleotide cyclase"/>
    <property type="match status" value="1"/>
</dbReference>
<dbReference type="PROSITE" id="PS50887">
    <property type="entry name" value="GGDEF"/>
    <property type="match status" value="1"/>
</dbReference>
<dbReference type="InterPro" id="IPR011623">
    <property type="entry name" value="7TMR_DISM_rcpt_extracell_dom1"/>
</dbReference>
<dbReference type="EMBL" id="BAAAFO010000001">
    <property type="protein sequence ID" value="GAA0244153.1"/>
    <property type="molecule type" value="Genomic_DNA"/>
</dbReference>
<evidence type="ECO:0000256" key="1">
    <source>
        <dbReference type="ARBA" id="ARBA00012528"/>
    </source>
</evidence>
<protein>
    <recommendedName>
        <fullName evidence="1">diguanylate cyclase</fullName>
        <ecNumber evidence="1">2.7.7.65</ecNumber>
    </recommendedName>
</protein>
<evidence type="ECO:0000256" key="3">
    <source>
        <dbReference type="SAM" id="Phobius"/>
    </source>
</evidence>
<evidence type="ECO:0000313" key="5">
    <source>
        <dbReference type="EMBL" id="GAA0244153.1"/>
    </source>
</evidence>
<accession>A0ABN0UAM2</accession>
<feature type="transmembrane region" description="Helical" evidence="3">
    <location>
        <begin position="333"/>
        <end position="351"/>
    </location>
</feature>
<dbReference type="Gene3D" id="3.30.70.270">
    <property type="match status" value="1"/>
</dbReference>
<feature type="transmembrane region" description="Helical" evidence="3">
    <location>
        <begin position="208"/>
        <end position="230"/>
    </location>
</feature>
<keyword evidence="3" id="KW-1133">Transmembrane helix</keyword>
<dbReference type="PANTHER" id="PTHR45138:SF9">
    <property type="entry name" value="DIGUANYLATE CYCLASE DGCM-RELATED"/>
    <property type="match status" value="1"/>
</dbReference>
<evidence type="ECO:0000313" key="6">
    <source>
        <dbReference type="Proteomes" id="UP001500657"/>
    </source>
</evidence>
<dbReference type="NCBIfam" id="TIGR00254">
    <property type="entry name" value="GGDEF"/>
    <property type="match status" value="1"/>
</dbReference>
<comment type="caution">
    <text evidence="5">The sequence shown here is derived from an EMBL/GenBank/DDBJ whole genome shotgun (WGS) entry which is preliminary data.</text>
</comment>
<evidence type="ECO:0000256" key="2">
    <source>
        <dbReference type="ARBA" id="ARBA00034247"/>
    </source>
</evidence>
<keyword evidence="6" id="KW-1185">Reference proteome</keyword>
<dbReference type="EC" id="2.7.7.65" evidence="1"/>
<dbReference type="PANTHER" id="PTHR45138">
    <property type="entry name" value="REGULATORY COMPONENTS OF SENSORY TRANSDUCTION SYSTEM"/>
    <property type="match status" value="1"/>
</dbReference>
<keyword evidence="3" id="KW-0812">Transmembrane</keyword>
<feature type="transmembrane region" description="Helical" evidence="3">
    <location>
        <begin position="305"/>
        <end position="326"/>
    </location>
</feature>
<name>A0ABN0UAM2_9GAMM</name>
<feature type="transmembrane region" description="Helical" evidence="3">
    <location>
        <begin position="363"/>
        <end position="384"/>
    </location>
</feature>
<dbReference type="InterPro" id="IPR000160">
    <property type="entry name" value="GGDEF_dom"/>
</dbReference>
<sequence length="579" mass="63110">MACSNIISAFRRIPWLGCLMLSLLSMGVVRAATPLEGAWRIARPGDTPQQLLQDFRSGTLARFDPAMLQQFPRENLGSWVVLAPQPPWIDEERVLAIYPPPAGVVTVYPSATGVGEPLSSRDFSAPTHGNGRLAWYVPTNQSASAPIVLKFEPTTTVAAPVRFDLQPWGEYLQQDAGWLVFASACFAVMLAMVLMALCFSLMLRDVTYAWYAGYILCYALIQGAQSGFLFHPMEWHWLSDVTPALEAMATAASVAFASLFMVRFCELQRYAPLLRVLIGGLAVCMATLVVMQGSRIGLLQQGMRLLLNPLLLLGATLLSIAAIIAAARGSRHAWFFLVGWVPLLALTAISSAQMNGALPGLGWINQAALGVGAFEAIVLSLGLADRALVLRRDRDTVRVLAERDMLTNAFNRRAWIERAEKALAGDPALSLAALFMDLDHFKQLNDHHGHSAGDHALTAVASALETELRPTDLLGRYGGEEFVVLLTGATVAQAMQVATRLCRRVHRLEIPVDDGEQRLTISIGIAMRIEGDTVASLVDRADQAMYKAKLGGRNRTFLHRVATPHASRPRLHVIDGKSA</sequence>
<reference evidence="6" key="1">
    <citation type="journal article" date="2019" name="Int. J. Syst. Evol. Microbiol.">
        <title>The Global Catalogue of Microorganisms (GCM) 10K type strain sequencing project: providing services to taxonomists for standard genome sequencing and annotation.</title>
        <authorList>
            <consortium name="The Broad Institute Genomics Platform"/>
            <consortium name="The Broad Institute Genome Sequencing Center for Infectious Disease"/>
            <person name="Wu L."/>
            <person name="Ma J."/>
        </authorList>
    </citation>
    <scope>NUCLEOTIDE SEQUENCE [LARGE SCALE GENOMIC DNA]</scope>
    <source>
        <strain evidence="6">JCM 16242</strain>
    </source>
</reference>
<dbReference type="Pfam" id="PF00990">
    <property type="entry name" value="GGDEF"/>
    <property type="match status" value="1"/>
</dbReference>
<dbReference type="RefSeq" id="WP_343880265.1">
    <property type="nucleotide sequence ID" value="NZ_BAAAFO010000001.1"/>
</dbReference>
<dbReference type="CDD" id="cd01949">
    <property type="entry name" value="GGDEF"/>
    <property type="match status" value="1"/>
</dbReference>